<evidence type="ECO:0000256" key="6">
    <source>
        <dbReference type="ARBA" id="ARBA00047512"/>
    </source>
</evidence>
<dbReference type="EC" id="3.1.4.46" evidence="2"/>
<protein>
    <recommendedName>
        <fullName evidence="2">glycerophosphodiester phosphodiesterase</fullName>
        <ecNumber evidence="2">3.1.4.46</ecNumber>
    </recommendedName>
</protein>
<evidence type="ECO:0000259" key="7">
    <source>
        <dbReference type="PROSITE" id="PS51704"/>
    </source>
</evidence>
<dbReference type="EMBL" id="BDDD01004242">
    <property type="protein sequence ID" value="GAV87255.1"/>
    <property type="molecule type" value="Genomic_DNA"/>
</dbReference>
<dbReference type="InterPro" id="IPR030395">
    <property type="entry name" value="GP_PDE_dom"/>
</dbReference>
<keyword evidence="5" id="KW-0378">Hydrolase</keyword>
<accession>A0A1Q3D461</accession>
<evidence type="ECO:0000256" key="1">
    <source>
        <dbReference type="ARBA" id="ARBA00007277"/>
    </source>
</evidence>
<keyword evidence="4" id="KW-0319">Glycerol metabolism</keyword>
<dbReference type="STRING" id="3775.A0A1Q3D461"/>
<name>A0A1Q3D461_CEPFO</name>
<dbReference type="OrthoDB" id="1058301at2759"/>
<keyword evidence="3" id="KW-0732">Signal</keyword>
<evidence type="ECO:0000256" key="5">
    <source>
        <dbReference type="ARBA" id="ARBA00022801"/>
    </source>
</evidence>
<organism evidence="8 9">
    <name type="scientific">Cephalotus follicularis</name>
    <name type="common">Albany pitcher plant</name>
    <dbReference type="NCBI Taxonomy" id="3775"/>
    <lineage>
        <taxon>Eukaryota</taxon>
        <taxon>Viridiplantae</taxon>
        <taxon>Streptophyta</taxon>
        <taxon>Embryophyta</taxon>
        <taxon>Tracheophyta</taxon>
        <taxon>Spermatophyta</taxon>
        <taxon>Magnoliopsida</taxon>
        <taxon>eudicotyledons</taxon>
        <taxon>Gunneridae</taxon>
        <taxon>Pentapetalae</taxon>
        <taxon>rosids</taxon>
        <taxon>fabids</taxon>
        <taxon>Oxalidales</taxon>
        <taxon>Cephalotaceae</taxon>
        <taxon>Cephalotus</taxon>
    </lineage>
</organism>
<dbReference type="Pfam" id="PF03009">
    <property type="entry name" value="GDPD"/>
    <property type="match status" value="1"/>
</dbReference>
<gene>
    <name evidence="8" type="ORF">CFOL_v3_30681</name>
</gene>
<dbReference type="PROSITE" id="PS51704">
    <property type="entry name" value="GP_PDE"/>
    <property type="match status" value="2"/>
</dbReference>
<dbReference type="GO" id="GO:0006071">
    <property type="term" value="P:glycerol metabolic process"/>
    <property type="evidence" value="ECO:0007669"/>
    <property type="project" value="UniProtKB-KW"/>
</dbReference>
<dbReference type="Proteomes" id="UP000187406">
    <property type="component" value="Unassembled WGS sequence"/>
</dbReference>
<evidence type="ECO:0000313" key="9">
    <source>
        <dbReference type="Proteomes" id="UP000187406"/>
    </source>
</evidence>
<evidence type="ECO:0000256" key="2">
    <source>
        <dbReference type="ARBA" id="ARBA00012247"/>
    </source>
</evidence>
<sequence length="349" mass="38526">MVKQVSSSPPRPPLWLNIEHDAFYKQHNLSMRSFILSVSRAVIVNYISSPEVSFLLSIAERFKRSKTKLFFRFLGQTDIEPSTNQTYGSLLSNLTFIKTFASGILVPKAYIWPVDEMNYLHPHTSLVLDAHNDGLEIFASDFMNDVPLSYNYSYDPVSESLNFIDNGDFTVDGVLSDFPISPSEAVGCFAHLGKNASEQADLLVISKNGASGDYPGCTDLAYSKAISDGVNVLDCPVQMSKDGIPFCLDSINLIDSTSVAQSSFSNLTTVIPEIKAESGIYAFSLTWSQIQTLIPAISNPYSNYYLYRNPKYRSSGKFMTLSNFLAMTKNTSSLSGVLISIENAAYLAD</sequence>
<evidence type="ECO:0000256" key="3">
    <source>
        <dbReference type="ARBA" id="ARBA00022729"/>
    </source>
</evidence>
<feature type="domain" description="GP-PDE" evidence="7">
    <location>
        <begin position="202"/>
        <end position="349"/>
    </location>
</feature>
<dbReference type="SUPFAM" id="SSF51695">
    <property type="entry name" value="PLC-like phosphodiesterases"/>
    <property type="match status" value="2"/>
</dbReference>
<dbReference type="Gene3D" id="3.20.20.190">
    <property type="entry name" value="Phosphatidylinositol (PI) phosphodiesterase"/>
    <property type="match status" value="2"/>
</dbReference>
<dbReference type="AlphaFoldDB" id="A0A1Q3D461"/>
<dbReference type="GO" id="GO:0008889">
    <property type="term" value="F:glycerophosphodiester phosphodiesterase activity"/>
    <property type="evidence" value="ECO:0007669"/>
    <property type="project" value="UniProtKB-EC"/>
</dbReference>
<comment type="catalytic activity">
    <reaction evidence="6">
        <text>a sn-glycero-3-phosphodiester + H2O = an alcohol + sn-glycerol 3-phosphate + H(+)</text>
        <dbReference type="Rhea" id="RHEA:12969"/>
        <dbReference type="ChEBI" id="CHEBI:15377"/>
        <dbReference type="ChEBI" id="CHEBI:15378"/>
        <dbReference type="ChEBI" id="CHEBI:30879"/>
        <dbReference type="ChEBI" id="CHEBI:57597"/>
        <dbReference type="ChEBI" id="CHEBI:83408"/>
        <dbReference type="EC" id="3.1.4.46"/>
    </reaction>
</comment>
<evidence type="ECO:0000313" key="8">
    <source>
        <dbReference type="EMBL" id="GAV87255.1"/>
    </source>
</evidence>
<reference evidence="9" key="1">
    <citation type="submission" date="2016-04" db="EMBL/GenBank/DDBJ databases">
        <title>Cephalotus genome sequencing.</title>
        <authorList>
            <person name="Fukushima K."/>
            <person name="Hasebe M."/>
            <person name="Fang X."/>
        </authorList>
    </citation>
    <scope>NUCLEOTIDE SEQUENCE [LARGE SCALE GENOMIC DNA]</scope>
    <source>
        <strain evidence="9">cv. St1</strain>
    </source>
</reference>
<dbReference type="GO" id="GO:0006629">
    <property type="term" value="P:lipid metabolic process"/>
    <property type="evidence" value="ECO:0007669"/>
    <property type="project" value="InterPro"/>
</dbReference>
<dbReference type="PANTHER" id="PTHR43620:SF7">
    <property type="entry name" value="GLYCEROPHOSPHODIESTER PHOSPHODIESTERASE GDPD5-RELATED"/>
    <property type="match status" value="1"/>
</dbReference>
<feature type="domain" description="GP-PDE" evidence="7">
    <location>
        <begin position="1"/>
        <end position="186"/>
    </location>
</feature>
<evidence type="ECO:0000256" key="4">
    <source>
        <dbReference type="ARBA" id="ARBA00022798"/>
    </source>
</evidence>
<comment type="caution">
    <text evidence="8">The sequence shown here is derived from an EMBL/GenBank/DDBJ whole genome shotgun (WGS) entry which is preliminary data.</text>
</comment>
<dbReference type="PANTHER" id="PTHR43620">
    <property type="entry name" value="GLYCEROPHOSPHORYL DIESTER PHOSPHODIESTERASE"/>
    <property type="match status" value="1"/>
</dbReference>
<keyword evidence="9" id="KW-1185">Reference proteome</keyword>
<dbReference type="InParanoid" id="A0A1Q3D461"/>
<comment type="similarity">
    <text evidence="1">Belongs to the glycerophosphoryl diester phosphodiesterase family.</text>
</comment>
<dbReference type="InterPro" id="IPR017946">
    <property type="entry name" value="PLC-like_Pdiesterase_TIM-brl"/>
</dbReference>
<proteinExistence type="inferred from homology"/>